<evidence type="ECO:0000313" key="1">
    <source>
        <dbReference type="EMBL" id="AUX35487.1"/>
    </source>
</evidence>
<dbReference type="EMBL" id="CP012672">
    <property type="protein sequence ID" value="AUX35487.1"/>
    <property type="molecule type" value="Genomic_DNA"/>
</dbReference>
<organism evidence="1 2">
    <name type="scientific">Sorangium cellulosum</name>
    <name type="common">Polyangium cellulosum</name>
    <dbReference type="NCBI Taxonomy" id="56"/>
    <lineage>
        <taxon>Bacteria</taxon>
        <taxon>Pseudomonadati</taxon>
        <taxon>Myxococcota</taxon>
        <taxon>Polyangia</taxon>
        <taxon>Polyangiales</taxon>
        <taxon>Polyangiaceae</taxon>
        <taxon>Sorangium</taxon>
    </lineage>
</organism>
<accession>A0A4P2QY33</accession>
<proteinExistence type="predicted"/>
<dbReference type="AlphaFoldDB" id="A0A4P2QY33"/>
<evidence type="ECO:0008006" key="3">
    <source>
        <dbReference type="Google" id="ProtNLM"/>
    </source>
</evidence>
<reference evidence="1 2" key="1">
    <citation type="submission" date="2015-09" db="EMBL/GenBank/DDBJ databases">
        <title>Sorangium comparison.</title>
        <authorList>
            <person name="Zaburannyi N."/>
            <person name="Bunk B."/>
            <person name="Overmann J."/>
            <person name="Mueller R."/>
        </authorList>
    </citation>
    <scope>NUCLEOTIDE SEQUENCE [LARGE SCALE GENOMIC DNA]</scope>
    <source>
        <strain evidence="1 2">So ce836</strain>
    </source>
</reference>
<name>A0A4P2QY33_SORCE</name>
<evidence type="ECO:0000313" key="2">
    <source>
        <dbReference type="Proteomes" id="UP000295497"/>
    </source>
</evidence>
<protein>
    <recommendedName>
        <fullName evidence="3">HNH endonuclease</fullName>
    </recommendedName>
</protein>
<gene>
    <name evidence="1" type="ORF">SOCE836_076800</name>
</gene>
<dbReference type="Proteomes" id="UP000295497">
    <property type="component" value="Chromosome"/>
</dbReference>
<sequence>MSGLVTLSDDSCVYCCERPGVTRDHVPAKQLFPVPRPANLLTVPCCGLCNQRFQPHEDYFRALICLGSTGETPVARRIWEQKVERGLQRDRGLRRVLTAALRRIPAITEAGLYLGHRDAYRVDWPRLHLVVRKWTRALYVEEYGQALPPNAQIHTRLIHGPLVQTRDVLHQLSLDAKHAWPGVFEYRHNREAERLDRSMWTFTVLGSVEFLAVTSVPEKAR</sequence>